<gene>
    <name evidence="1" type="ORF">ACH5RR_021513</name>
</gene>
<accession>A0ABD2ZHI4</accession>
<proteinExistence type="predicted"/>
<name>A0ABD2ZHI4_9GENT</name>
<keyword evidence="2" id="KW-1185">Reference proteome</keyword>
<organism evidence="1 2">
    <name type="scientific">Cinchona calisaya</name>
    <dbReference type="NCBI Taxonomy" id="153742"/>
    <lineage>
        <taxon>Eukaryota</taxon>
        <taxon>Viridiplantae</taxon>
        <taxon>Streptophyta</taxon>
        <taxon>Embryophyta</taxon>
        <taxon>Tracheophyta</taxon>
        <taxon>Spermatophyta</taxon>
        <taxon>Magnoliopsida</taxon>
        <taxon>eudicotyledons</taxon>
        <taxon>Gunneridae</taxon>
        <taxon>Pentapetalae</taxon>
        <taxon>asterids</taxon>
        <taxon>lamiids</taxon>
        <taxon>Gentianales</taxon>
        <taxon>Rubiaceae</taxon>
        <taxon>Cinchonoideae</taxon>
        <taxon>Cinchoneae</taxon>
        <taxon>Cinchona</taxon>
    </lineage>
</organism>
<evidence type="ECO:0000313" key="2">
    <source>
        <dbReference type="Proteomes" id="UP001630127"/>
    </source>
</evidence>
<reference evidence="1 2" key="1">
    <citation type="submission" date="2024-11" db="EMBL/GenBank/DDBJ databases">
        <title>A near-complete genome assembly of Cinchona calisaya.</title>
        <authorList>
            <person name="Lian D.C."/>
            <person name="Zhao X.W."/>
            <person name="Wei L."/>
        </authorList>
    </citation>
    <scope>NUCLEOTIDE SEQUENCE [LARGE SCALE GENOMIC DNA]</scope>
    <source>
        <tissue evidence="1">Nenye</tissue>
    </source>
</reference>
<dbReference type="Proteomes" id="UP001630127">
    <property type="component" value="Unassembled WGS sequence"/>
</dbReference>
<comment type="caution">
    <text evidence="1">The sequence shown here is derived from an EMBL/GenBank/DDBJ whole genome shotgun (WGS) entry which is preliminary data.</text>
</comment>
<protein>
    <submittedName>
        <fullName evidence="1">Uncharacterized protein</fullName>
    </submittedName>
</protein>
<dbReference type="EMBL" id="JBJUIK010000009">
    <property type="protein sequence ID" value="KAL3518924.1"/>
    <property type="molecule type" value="Genomic_DNA"/>
</dbReference>
<dbReference type="AlphaFoldDB" id="A0ABD2ZHI4"/>
<sequence>MTRWTTVILAEYWHYGLEDEQLGSNEEEDDEDEFEKNQSLKEMRLGHLGLAVRISHSAKIMLPTSFKCMFKMRIPIVASCGGTSCGHGNMVQRRIVM</sequence>
<evidence type="ECO:0000313" key="1">
    <source>
        <dbReference type="EMBL" id="KAL3518924.1"/>
    </source>
</evidence>